<keyword evidence="2" id="KW-1185">Reference proteome</keyword>
<sequence length="122" mass="13466">MDAALDVLFSSGAPIVLLHGGSNRERFAVRFAVELSSNDTVELSDHLGCPSVAFKVNGRWRVAIFAPHPCAAYGRTRDAKNADEEFEAYRGLLKARMADCRKRAIRDYQGNTPSALERPGRD</sequence>
<organism evidence="1 2">
    <name type="scientific">Tilletia horrida</name>
    <dbReference type="NCBI Taxonomy" id="155126"/>
    <lineage>
        <taxon>Eukaryota</taxon>
        <taxon>Fungi</taxon>
        <taxon>Dikarya</taxon>
        <taxon>Basidiomycota</taxon>
        <taxon>Ustilaginomycotina</taxon>
        <taxon>Exobasidiomycetes</taxon>
        <taxon>Tilletiales</taxon>
        <taxon>Tilletiaceae</taxon>
        <taxon>Tilletia</taxon>
    </lineage>
</organism>
<evidence type="ECO:0000313" key="2">
    <source>
        <dbReference type="Proteomes" id="UP001176521"/>
    </source>
</evidence>
<protein>
    <submittedName>
        <fullName evidence="1">Uncharacterized protein</fullName>
    </submittedName>
</protein>
<dbReference type="Proteomes" id="UP001176521">
    <property type="component" value="Unassembled WGS sequence"/>
</dbReference>
<accession>A0AAN6G912</accession>
<reference evidence="1" key="1">
    <citation type="journal article" date="2023" name="PhytoFront">
        <title>Draft Genome Resources of Seven Strains of Tilletia horrida, Causal Agent of Kernel Smut of Rice.</title>
        <authorList>
            <person name="Khanal S."/>
            <person name="Antony Babu S."/>
            <person name="Zhou X.G."/>
        </authorList>
    </citation>
    <scope>NUCLEOTIDE SEQUENCE</scope>
    <source>
        <strain evidence="1">TX3</strain>
    </source>
</reference>
<comment type="caution">
    <text evidence="1">The sequence shown here is derived from an EMBL/GenBank/DDBJ whole genome shotgun (WGS) entry which is preliminary data.</text>
</comment>
<evidence type="ECO:0000313" key="1">
    <source>
        <dbReference type="EMBL" id="KAK0527620.1"/>
    </source>
</evidence>
<dbReference type="AlphaFoldDB" id="A0AAN6G912"/>
<gene>
    <name evidence="1" type="ORF">OC842_004815</name>
</gene>
<name>A0AAN6G912_9BASI</name>
<proteinExistence type="predicted"/>
<dbReference type="EMBL" id="JAPDMQ010000304">
    <property type="protein sequence ID" value="KAK0527620.1"/>
    <property type="molecule type" value="Genomic_DNA"/>
</dbReference>